<sequence>MQTESTTDNHSKHCLHNVGVKHRLSLSFSEDINFEKFQIFNIPLKTTYIAVYKNTLLAKCSNTLKIFSFDSNMTLRLLQSHSMCFTSYISQYLPESALTLSYKIMLNLLNDGISFKKAEECLCRLMDELEFDKIAKTQISSNGVLITYKGGNRRYFNSEMDEVSENARVLPANNISVKVSKNDIEVRTNCETVIKRSFGRALKTLSDENLVFLLKEDSLIAIVFDINQ</sequence>
<organism evidence="1 2">
    <name type="scientific">Vittaforma corneae (strain ATCC 50505)</name>
    <name type="common">Microsporidian parasite</name>
    <name type="synonym">Nosema corneum</name>
    <dbReference type="NCBI Taxonomy" id="993615"/>
    <lineage>
        <taxon>Eukaryota</taxon>
        <taxon>Fungi</taxon>
        <taxon>Fungi incertae sedis</taxon>
        <taxon>Microsporidia</taxon>
        <taxon>Nosematidae</taxon>
        <taxon>Vittaforma</taxon>
    </lineage>
</organism>
<dbReference type="AlphaFoldDB" id="L2GN37"/>
<name>L2GN37_VITCO</name>
<keyword evidence="2" id="KW-1185">Reference proteome</keyword>
<proteinExistence type="predicted"/>
<dbReference type="HOGENOM" id="CLU_1215599_0_0_1"/>
<dbReference type="InParanoid" id="L2GN37"/>
<evidence type="ECO:0000313" key="1">
    <source>
        <dbReference type="EMBL" id="ELA42241.1"/>
    </source>
</evidence>
<reference evidence="2" key="1">
    <citation type="submission" date="2011-05" db="EMBL/GenBank/DDBJ databases">
        <title>The genome sequence of Vittaforma corneae strain ATCC 50505.</title>
        <authorList>
            <consortium name="The Broad Institute Genome Sequencing Platform"/>
            <person name="Cuomo C."/>
            <person name="Didier E."/>
            <person name="Bowers L."/>
            <person name="Young S.K."/>
            <person name="Zeng Q."/>
            <person name="Gargeya S."/>
            <person name="Fitzgerald M."/>
            <person name="Haas B."/>
            <person name="Abouelleil A."/>
            <person name="Alvarado L."/>
            <person name="Arachchi H.M."/>
            <person name="Berlin A."/>
            <person name="Chapman S.B."/>
            <person name="Gearin G."/>
            <person name="Goldberg J."/>
            <person name="Griggs A."/>
            <person name="Gujja S."/>
            <person name="Hansen M."/>
            <person name="Heiman D."/>
            <person name="Howarth C."/>
            <person name="Larimer J."/>
            <person name="Lui A."/>
            <person name="MacDonald P.J.P."/>
            <person name="McCowen C."/>
            <person name="Montmayeur A."/>
            <person name="Murphy C."/>
            <person name="Neiman D."/>
            <person name="Pearson M."/>
            <person name="Priest M."/>
            <person name="Roberts A."/>
            <person name="Saif S."/>
            <person name="Shea T."/>
            <person name="Sisk P."/>
            <person name="Stolte C."/>
            <person name="Sykes S."/>
            <person name="Wortman J."/>
            <person name="Nusbaum C."/>
            <person name="Birren B."/>
        </authorList>
    </citation>
    <scope>NUCLEOTIDE SEQUENCE [LARGE SCALE GENOMIC DNA]</scope>
    <source>
        <strain evidence="2">ATCC 50505</strain>
    </source>
</reference>
<dbReference type="GeneID" id="19881357"/>
<gene>
    <name evidence="1" type="ORF">VICG_00640</name>
</gene>
<dbReference type="VEuPathDB" id="MicrosporidiaDB:VICG_00640"/>
<protein>
    <submittedName>
        <fullName evidence="1">Uncharacterized protein</fullName>
    </submittedName>
</protein>
<evidence type="ECO:0000313" key="2">
    <source>
        <dbReference type="Proteomes" id="UP000011082"/>
    </source>
</evidence>
<dbReference type="Proteomes" id="UP000011082">
    <property type="component" value="Unassembled WGS sequence"/>
</dbReference>
<accession>L2GN37</accession>
<dbReference type="EMBL" id="JH370133">
    <property type="protein sequence ID" value="ELA42241.1"/>
    <property type="molecule type" value="Genomic_DNA"/>
</dbReference>
<dbReference type="RefSeq" id="XP_007604092.1">
    <property type="nucleotide sequence ID" value="XM_007604030.1"/>
</dbReference>